<evidence type="ECO:0000313" key="1">
    <source>
        <dbReference type="EMBL" id="EDU61401.1"/>
    </source>
</evidence>
<reference evidence="2" key="2">
    <citation type="submission" date="2008-04" db="EMBL/GenBank/DDBJ databases">
        <title>Draft genome sequence of Providencia stuartii(ATCC 25827).</title>
        <authorList>
            <person name="Sudarsanam P."/>
            <person name="Ley R."/>
            <person name="Guruge J."/>
            <person name="Turnbaugh P.J."/>
            <person name="Mahowald M."/>
            <person name="Liep D."/>
            <person name="Gordon J."/>
        </authorList>
    </citation>
    <scope>NUCLEOTIDE SEQUENCE [LARGE SCALE GENOMIC DNA]</scope>
    <source>
        <strain evidence="2">ATCC 25827</strain>
    </source>
</reference>
<name>A0AA86YP57_PROST</name>
<sequence length="120" mass="13337">MKISDKAPGAVPVEWREYRYVSDDGSNNFVGNGLFNKIINKITPIIPTSGGAISENCKLWTPDGKLFHALSYKGDLNGWRKQIEKGAANLGLITGKIIDNKLILTTGENYNIEDCKIEFY</sequence>
<dbReference type="EMBL" id="ABJD02000048">
    <property type="protein sequence ID" value="EDU61401.1"/>
    <property type="molecule type" value="Genomic_DNA"/>
</dbReference>
<reference evidence="1 2" key="3">
    <citation type="submission" date="2008-05" db="EMBL/GenBank/DDBJ databases">
        <authorList>
            <person name="Fulton L."/>
            <person name="Clifton S."/>
            <person name="Fulton B."/>
            <person name="Xu J."/>
            <person name="Minx P."/>
            <person name="Pepin K.H."/>
            <person name="Johnson M."/>
            <person name="Thiruvilangam P."/>
            <person name="Bhonagiri V."/>
            <person name="Nash W.E."/>
            <person name="Mardis E.R."/>
            <person name="Wilson R.K."/>
        </authorList>
    </citation>
    <scope>NUCLEOTIDE SEQUENCE [LARGE SCALE GENOMIC DNA]</scope>
    <source>
        <strain evidence="1 2">ATCC 25827</strain>
    </source>
</reference>
<accession>A0AA86YP57</accession>
<dbReference type="RefSeq" id="WP_004924618.1">
    <property type="nucleotide sequence ID" value="NZ_DS607672.1"/>
</dbReference>
<proteinExistence type="predicted"/>
<comment type="caution">
    <text evidence="1">The sequence shown here is derived from an EMBL/GenBank/DDBJ whole genome shotgun (WGS) entry which is preliminary data.</text>
</comment>
<protein>
    <submittedName>
        <fullName evidence="1">Uncharacterized protein</fullName>
    </submittedName>
</protein>
<reference evidence="2" key="1">
    <citation type="submission" date="2008-04" db="EMBL/GenBank/DDBJ databases">
        <title>Draft genome sequence of Providencia stuartii (ATCC 25827).</title>
        <authorList>
            <person name="Sudarsanam P."/>
            <person name="Ley R."/>
            <person name="Guruge J."/>
            <person name="Turnbaugh P.J."/>
            <person name="Mahowald M."/>
            <person name="Liep D."/>
            <person name="Gordon J."/>
        </authorList>
    </citation>
    <scope>NUCLEOTIDE SEQUENCE [LARGE SCALE GENOMIC DNA]</scope>
    <source>
        <strain evidence="2">ATCC 25827</strain>
    </source>
</reference>
<evidence type="ECO:0000313" key="2">
    <source>
        <dbReference type="Proteomes" id="UP000004506"/>
    </source>
</evidence>
<gene>
    <name evidence="1" type="ORF">PROSTU_00591</name>
</gene>
<dbReference type="Proteomes" id="UP000004506">
    <property type="component" value="Unassembled WGS sequence"/>
</dbReference>
<organism evidence="1 2">
    <name type="scientific">Providencia stuartii ATCC 25827</name>
    <dbReference type="NCBI Taxonomy" id="471874"/>
    <lineage>
        <taxon>Bacteria</taxon>
        <taxon>Pseudomonadati</taxon>
        <taxon>Pseudomonadota</taxon>
        <taxon>Gammaproteobacteria</taxon>
        <taxon>Enterobacterales</taxon>
        <taxon>Morganellaceae</taxon>
        <taxon>Providencia</taxon>
    </lineage>
</organism>
<dbReference type="AlphaFoldDB" id="A0AA86YP57"/>